<evidence type="ECO:0000256" key="1">
    <source>
        <dbReference type="SAM" id="MobiDB-lite"/>
    </source>
</evidence>
<feature type="compositionally biased region" description="Polar residues" evidence="1">
    <location>
        <begin position="416"/>
        <end position="433"/>
    </location>
</feature>
<sequence length="518" mass="58053">MQDLFGSLMDAECCSRLPDQYFAKFIGSFSSESQRELISCDGYLLSEFITLLLRAKADGLINAESTGQLCQEMISHMNEEITGLEPMLKVPGKLLARTWIDNSVALDLIHFLIPEMEKRSLDLRLLLEFNDSIISAFSKNEEIFHIGKCVVEGLFPLFQDSITFLDAQDQHKRQRTGIDTAMIRSLPSRYMNSEDIALTLARNMFFGLRQEVLWAMEALRNEAHLISPENFETRALPLLQNLVRLQQTYRPEAMLRDIYDDLFKSLLASYIRQRKTPEPIRPPGLDINIRPGCGCRRCGLLDRLVSTASIGTHRFCCIEADRRHISSRLVSGFDVQTEYYGRPYTLVVTKLEHGWRVRHEAWKKNKESILETISKLPEPNMRIVLGERFEELYRLNPPPRTAPAAASSSTISNAPQPSTARVSGASSTTELATRNPTTFTAAAFIQLHAPRPAAPTPTNPQQLSSSSTSALPQPTASVGPLSSRPNPPATLIDGDIAQTGEKRRRDSDCSVVDLTNSQ</sequence>
<evidence type="ECO:0000313" key="2">
    <source>
        <dbReference type="EMBL" id="KAF2497337.1"/>
    </source>
</evidence>
<feature type="compositionally biased region" description="Low complexity" evidence="1">
    <location>
        <begin position="402"/>
        <end position="415"/>
    </location>
</feature>
<reference evidence="2" key="1">
    <citation type="journal article" date="2020" name="Stud. Mycol.">
        <title>101 Dothideomycetes genomes: a test case for predicting lifestyles and emergence of pathogens.</title>
        <authorList>
            <person name="Haridas S."/>
            <person name="Albert R."/>
            <person name="Binder M."/>
            <person name="Bloem J."/>
            <person name="Labutti K."/>
            <person name="Salamov A."/>
            <person name="Andreopoulos B."/>
            <person name="Baker S."/>
            <person name="Barry K."/>
            <person name="Bills G."/>
            <person name="Bluhm B."/>
            <person name="Cannon C."/>
            <person name="Castanera R."/>
            <person name="Culley D."/>
            <person name="Daum C."/>
            <person name="Ezra D."/>
            <person name="Gonzalez J."/>
            <person name="Henrissat B."/>
            <person name="Kuo A."/>
            <person name="Liang C."/>
            <person name="Lipzen A."/>
            <person name="Lutzoni F."/>
            <person name="Magnuson J."/>
            <person name="Mondo S."/>
            <person name="Nolan M."/>
            <person name="Ohm R."/>
            <person name="Pangilinan J."/>
            <person name="Park H.-J."/>
            <person name="Ramirez L."/>
            <person name="Alfaro M."/>
            <person name="Sun H."/>
            <person name="Tritt A."/>
            <person name="Yoshinaga Y."/>
            <person name="Zwiers L.-H."/>
            <person name="Turgeon B."/>
            <person name="Goodwin S."/>
            <person name="Spatafora J."/>
            <person name="Crous P."/>
            <person name="Grigoriev I."/>
        </authorList>
    </citation>
    <scope>NUCLEOTIDE SEQUENCE</scope>
    <source>
        <strain evidence="2">CBS 269.34</strain>
    </source>
</reference>
<dbReference type="OrthoDB" id="10625860at2759"/>
<feature type="region of interest" description="Disordered" evidence="1">
    <location>
        <begin position="451"/>
        <end position="518"/>
    </location>
</feature>
<feature type="compositionally biased region" description="Polar residues" evidence="1">
    <location>
        <begin position="461"/>
        <end position="476"/>
    </location>
</feature>
<dbReference type="EMBL" id="MU004186">
    <property type="protein sequence ID" value="KAF2497337.1"/>
    <property type="molecule type" value="Genomic_DNA"/>
</dbReference>
<dbReference type="Proteomes" id="UP000799750">
    <property type="component" value="Unassembled WGS sequence"/>
</dbReference>
<proteinExistence type="predicted"/>
<gene>
    <name evidence="2" type="ORF">BU16DRAFT_311583</name>
</gene>
<feature type="region of interest" description="Disordered" evidence="1">
    <location>
        <begin position="396"/>
        <end position="433"/>
    </location>
</feature>
<evidence type="ECO:0000313" key="3">
    <source>
        <dbReference type="Proteomes" id="UP000799750"/>
    </source>
</evidence>
<accession>A0A6A6R1R3</accession>
<keyword evidence="3" id="KW-1185">Reference proteome</keyword>
<protein>
    <submittedName>
        <fullName evidence="2">Uncharacterized protein</fullName>
    </submittedName>
</protein>
<organism evidence="2 3">
    <name type="scientific">Lophium mytilinum</name>
    <dbReference type="NCBI Taxonomy" id="390894"/>
    <lineage>
        <taxon>Eukaryota</taxon>
        <taxon>Fungi</taxon>
        <taxon>Dikarya</taxon>
        <taxon>Ascomycota</taxon>
        <taxon>Pezizomycotina</taxon>
        <taxon>Dothideomycetes</taxon>
        <taxon>Pleosporomycetidae</taxon>
        <taxon>Mytilinidiales</taxon>
        <taxon>Mytilinidiaceae</taxon>
        <taxon>Lophium</taxon>
    </lineage>
</organism>
<name>A0A6A6R1R3_9PEZI</name>
<dbReference type="AlphaFoldDB" id="A0A6A6R1R3"/>